<dbReference type="InterPro" id="IPR029058">
    <property type="entry name" value="AB_hydrolase_fold"/>
</dbReference>
<name>A0A246GJ42_9FLAO</name>
<dbReference type="AlphaFoldDB" id="A0A246GJ42"/>
<dbReference type="PRINTS" id="PR00111">
    <property type="entry name" value="ABHYDROLASE"/>
</dbReference>
<protein>
    <submittedName>
        <fullName evidence="3">Alpha/beta fold hydrolase</fullName>
    </submittedName>
    <submittedName>
        <fullName evidence="4">Alpha/beta hydrolase</fullName>
    </submittedName>
</protein>
<reference evidence="4 5" key="1">
    <citation type="journal article" date="2017" name="Infect. Genet. Evol.">
        <title>Comparative genome analysis of fish pathogen Flavobacterium columnare reveals extensive sequence diversity within the species.</title>
        <authorList>
            <person name="Kayansamruaj P."/>
            <person name="Dong H.T."/>
            <person name="Hirono I."/>
            <person name="Kondo H."/>
            <person name="Senapin S."/>
            <person name="Rodkhum C."/>
        </authorList>
    </citation>
    <scope>NUCLEOTIDE SEQUENCE [LARGE SCALE GENOMIC DNA]</scope>
    <source>
        <strain evidence="4 5">1215</strain>
    </source>
</reference>
<evidence type="ECO:0000313" key="6">
    <source>
        <dbReference type="Proteomes" id="UP001621813"/>
    </source>
</evidence>
<feature type="domain" description="AB hydrolase-1" evidence="2">
    <location>
        <begin position="20"/>
        <end position="125"/>
    </location>
</feature>
<evidence type="ECO:0000259" key="2">
    <source>
        <dbReference type="Pfam" id="PF00561"/>
    </source>
</evidence>
<dbReference type="Proteomes" id="UP000197768">
    <property type="component" value="Unassembled WGS sequence"/>
</dbReference>
<dbReference type="Proteomes" id="UP001621813">
    <property type="component" value="Unassembled WGS sequence"/>
</dbReference>
<dbReference type="GO" id="GO:0016787">
    <property type="term" value="F:hydrolase activity"/>
    <property type="evidence" value="ECO:0007669"/>
    <property type="project" value="UniProtKB-KW"/>
</dbReference>
<organism evidence="4 5">
    <name type="scientific">Flavobacterium davisii</name>
    <dbReference type="NCBI Taxonomy" id="2906077"/>
    <lineage>
        <taxon>Bacteria</taxon>
        <taxon>Pseudomonadati</taxon>
        <taxon>Bacteroidota</taxon>
        <taxon>Flavobacteriia</taxon>
        <taxon>Flavobacteriales</taxon>
        <taxon>Flavobacteriaceae</taxon>
        <taxon>Flavobacterium</taxon>
    </lineage>
</organism>
<comment type="caution">
    <text evidence="4">The sequence shown here is derived from an EMBL/GenBank/DDBJ whole genome shotgun (WGS) entry which is preliminary data.</text>
</comment>
<dbReference type="Pfam" id="PF00561">
    <property type="entry name" value="Abhydrolase_1"/>
    <property type="match status" value="1"/>
</dbReference>
<reference evidence="3 6" key="2">
    <citation type="submission" date="2024-02" db="EMBL/GenBank/DDBJ databases">
        <title>Comparative Genomic Analysis of Flavobacterium Species Causing Columnaris Disease of Freshwater Fish in Thailand: Insights into Virulence and Resistance Mechanisms.</title>
        <authorList>
            <person name="Nguyen D."/>
            <person name="Chokmangmeepisarn P."/>
            <person name="Khianchaikhan K."/>
            <person name="Morishita M."/>
            <person name="Bunnoy A."/>
            <person name="Rodkhum C."/>
        </authorList>
    </citation>
    <scope>NUCLEOTIDE SEQUENCE [LARGE SCALE GENOMIC DNA]</scope>
    <source>
        <strain evidence="3 6">KCRT2007</strain>
    </source>
</reference>
<accession>A0A246GJ42</accession>
<dbReference type="Gene3D" id="3.40.50.1820">
    <property type="entry name" value="alpha/beta hydrolase"/>
    <property type="match status" value="1"/>
</dbReference>
<dbReference type="RefSeq" id="WP_088392111.1">
    <property type="nucleotide sequence ID" value="NZ_JAZGZR010000021.1"/>
</dbReference>
<sequence length="265" mass="30028">MKTILHSNIIKPTSNIKGQLVIIHGFLGMSDNWKTLAVQYAEQGFEIHALDMRNHGKSFHTTDWGYDFMVEDVVNYCRQNNLSTISVIGHSMGGKVAMLLATAYPELVDKLIVADIGPKYYAPHHQVILKALNAVDFSVQPSRANVETIIAQYIADLGTRQFLLKNLYWVEPGQLGFRFNLKVFTDKPSVIGEALPFENHFDKKTLFLRGDKSDYVLDADFETIYHHFPNAEIQNITNAGHWLHAENPKDFLEKTLAVLIGSPWN</sequence>
<evidence type="ECO:0000313" key="4">
    <source>
        <dbReference type="EMBL" id="OWP84273.1"/>
    </source>
</evidence>
<gene>
    <name evidence="4" type="ORF">BWK59_06240</name>
    <name evidence="3" type="ORF">V3Q77_09290</name>
</gene>
<dbReference type="PANTHER" id="PTHR46118:SF4">
    <property type="entry name" value="PROTEIN ABHD11"/>
    <property type="match status" value="1"/>
</dbReference>
<keyword evidence="1 4" id="KW-0378">Hydrolase</keyword>
<evidence type="ECO:0000313" key="3">
    <source>
        <dbReference type="EMBL" id="MFK7050075.1"/>
    </source>
</evidence>
<dbReference type="InterPro" id="IPR000073">
    <property type="entry name" value="AB_hydrolase_1"/>
</dbReference>
<evidence type="ECO:0000256" key="1">
    <source>
        <dbReference type="ARBA" id="ARBA00022801"/>
    </source>
</evidence>
<dbReference type="PANTHER" id="PTHR46118">
    <property type="entry name" value="PROTEIN ABHD11"/>
    <property type="match status" value="1"/>
</dbReference>
<keyword evidence="6" id="KW-1185">Reference proteome</keyword>
<evidence type="ECO:0000313" key="5">
    <source>
        <dbReference type="Proteomes" id="UP000197768"/>
    </source>
</evidence>
<dbReference type="EMBL" id="JAZGZR010000021">
    <property type="protein sequence ID" value="MFK7050075.1"/>
    <property type="molecule type" value="Genomic_DNA"/>
</dbReference>
<proteinExistence type="predicted"/>
<dbReference type="SUPFAM" id="SSF53474">
    <property type="entry name" value="alpha/beta-Hydrolases"/>
    <property type="match status" value="1"/>
</dbReference>
<dbReference type="EMBL" id="MTCZ01000045">
    <property type="protein sequence ID" value="OWP84273.1"/>
    <property type="molecule type" value="Genomic_DNA"/>
</dbReference>